<dbReference type="EMBL" id="CP076133">
    <property type="protein sequence ID" value="QWG04172.1"/>
    <property type="molecule type" value="Genomic_DNA"/>
</dbReference>
<evidence type="ECO:0000313" key="1">
    <source>
        <dbReference type="EMBL" id="QWG04172.1"/>
    </source>
</evidence>
<dbReference type="Proteomes" id="UP000678679">
    <property type="component" value="Chromosome 2"/>
</dbReference>
<protein>
    <submittedName>
        <fullName evidence="1">Uncharacterized protein</fullName>
    </submittedName>
</protein>
<reference evidence="1 2" key="1">
    <citation type="submission" date="2021-05" db="EMBL/GenBank/DDBJ databases">
        <title>Comparative genomic studies on the polysaccharide-degrading batcterial strains of the Flammeovirga genus.</title>
        <authorList>
            <person name="Zewei F."/>
            <person name="Zheng Z."/>
            <person name="Yu L."/>
            <person name="Ruyue G."/>
            <person name="Yanhong M."/>
            <person name="Yuanyuan C."/>
            <person name="Jingyan G."/>
            <person name="Wenjun H."/>
        </authorList>
    </citation>
    <scope>NUCLEOTIDE SEQUENCE [LARGE SCALE GENOMIC DNA]</scope>
    <source>
        <strain evidence="1 2">NBRC:100898</strain>
    </source>
</reference>
<keyword evidence="2" id="KW-1185">Reference proteome</keyword>
<name>A0AAX1NAC8_9BACT</name>
<proteinExistence type="predicted"/>
<organism evidence="1 2">
    <name type="scientific">Flammeovirga yaeyamensis</name>
    <dbReference type="NCBI Taxonomy" id="367791"/>
    <lineage>
        <taxon>Bacteria</taxon>
        <taxon>Pseudomonadati</taxon>
        <taxon>Bacteroidota</taxon>
        <taxon>Cytophagia</taxon>
        <taxon>Cytophagales</taxon>
        <taxon>Flammeovirgaceae</taxon>
        <taxon>Flammeovirga</taxon>
    </lineage>
</organism>
<evidence type="ECO:0000313" key="2">
    <source>
        <dbReference type="Proteomes" id="UP000678679"/>
    </source>
</evidence>
<sequence length="262" mass="30570">MNTPLSQFNIKPKSWFFLFLLIPIEHSLFAQNNRKDLMLKSSLYDLSYIDFNIDVYQFDAEQYLVSQTGNTLLQLNQSSFLNLEYNISNAWDHGISTTTMGDFSVSYSKNHYSKNYQKAGFQGVATSVKMILPTGNLKYLSGFDNWIIEPSVYFGWKFKNKKNYFASKIRTNIPFAPLPEAPLSFSYGRYEAIIGYEDYNFWLATTLDNRITFDHYHYTLLCKLELGIKLDTTNGLFASTTNRLIGKFYYQNYINFGYYKCL</sequence>
<accession>A0AAX1NAC8</accession>
<dbReference type="AlphaFoldDB" id="A0AAX1NAC8"/>
<gene>
    <name evidence="1" type="ORF">KMW28_25100</name>
</gene>
<dbReference type="RefSeq" id="WP_169663661.1">
    <property type="nucleotide sequence ID" value="NZ_CP076133.1"/>
</dbReference>
<dbReference type="KEGG" id="fya:KMW28_25100"/>